<evidence type="ECO:0000313" key="2">
    <source>
        <dbReference type="EMBL" id="CAB4182569.1"/>
    </source>
</evidence>
<dbReference type="EMBL" id="LR797038">
    <property type="protein sequence ID" value="CAB4182569.1"/>
    <property type="molecule type" value="Genomic_DNA"/>
</dbReference>
<evidence type="ECO:0008006" key="4">
    <source>
        <dbReference type="Google" id="ProtNLM"/>
    </source>
</evidence>
<evidence type="ECO:0000313" key="1">
    <source>
        <dbReference type="EMBL" id="CAB4149564.1"/>
    </source>
</evidence>
<gene>
    <name evidence="2" type="ORF">UFOVP1081_10</name>
    <name evidence="3" type="ORF">UFOVP1433_10</name>
    <name evidence="1" type="ORF">UFOVP553_10</name>
</gene>
<accession>A0A6J5SFY3</accession>
<dbReference type="EMBL" id="LR797392">
    <property type="protein sequence ID" value="CAB4212591.1"/>
    <property type="molecule type" value="Genomic_DNA"/>
</dbReference>
<evidence type="ECO:0000313" key="3">
    <source>
        <dbReference type="EMBL" id="CAB4212591.1"/>
    </source>
</evidence>
<proteinExistence type="predicted"/>
<name>A0A6J5SFY3_9CAUD</name>
<sequence length="364" mass="39161">MIADLAQRAGIVFDGALDLMARDRLTPGAGAAPGAEWGGLDMRAVQMSFDAMMAQDAPAYQQPSLITTPNSAIPAFLTTYLDPKLIAVLLAPVKAADIYGESKKGDWTTDTAMFSMLEMTGAVASYGDFNEAGRSDANVQFPQRQSYRFQTFTEWGDLELERMALAKIDWAAQKNISSANSMNRFMNLTYFYGVAGLQNYGGLNDPGLSAPITPATKVAGGTSWANALPTEILADAQAMFAVLQTQTGGNLELTDRMTLAIHPTSDVYLANTNSFGLTAAEMIKKAFPNLTVKTAVQYLSGTTYSAQMIVDEIEGQRTVDCCFTEKFRAHRIIPATSSFKQKKSAGTWGAIIFRPVGIAGMAGI</sequence>
<protein>
    <recommendedName>
        <fullName evidence="4">DUF2184 domain-containing protein</fullName>
    </recommendedName>
</protein>
<dbReference type="EMBL" id="LR796529">
    <property type="protein sequence ID" value="CAB4149564.1"/>
    <property type="molecule type" value="Genomic_DNA"/>
</dbReference>
<organism evidence="3">
    <name type="scientific">uncultured Caudovirales phage</name>
    <dbReference type="NCBI Taxonomy" id="2100421"/>
    <lineage>
        <taxon>Viruses</taxon>
        <taxon>Duplodnaviria</taxon>
        <taxon>Heunggongvirae</taxon>
        <taxon>Uroviricota</taxon>
        <taxon>Caudoviricetes</taxon>
        <taxon>Peduoviridae</taxon>
        <taxon>Maltschvirus</taxon>
        <taxon>Maltschvirus maltsch</taxon>
    </lineage>
</organism>
<reference evidence="3" key="1">
    <citation type="submission" date="2020-05" db="EMBL/GenBank/DDBJ databases">
        <authorList>
            <person name="Chiriac C."/>
            <person name="Salcher M."/>
            <person name="Ghai R."/>
            <person name="Kavagutti S V."/>
        </authorList>
    </citation>
    <scope>NUCLEOTIDE SEQUENCE</scope>
</reference>